<dbReference type="AlphaFoldDB" id="A0A8S4A2H1"/>
<feature type="transmembrane region" description="Helical" evidence="2">
    <location>
        <begin position="611"/>
        <end position="644"/>
    </location>
</feature>
<accession>A0A8S4A2H1</accession>
<comment type="caution">
    <text evidence="3">The sequence shown here is derived from an EMBL/GenBank/DDBJ whole genome shotgun (WGS) entry which is preliminary data.</text>
</comment>
<keyword evidence="4" id="KW-1185">Reference proteome</keyword>
<name>A0A8S4A2H1_9EUPU</name>
<dbReference type="EMBL" id="CAJHNH020006890">
    <property type="protein sequence ID" value="CAG5134155.1"/>
    <property type="molecule type" value="Genomic_DNA"/>
</dbReference>
<reference evidence="3" key="1">
    <citation type="submission" date="2021-04" db="EMBL/GenBank/DDBJ databases">
        <authorList>
            <consortium name="Molecular Ecology Group"/>
        </authorList>
    </citation>
    <scope>NUCLEOTIDE SEQUENCE</scope>
</reference>
<feature type="compositionally biased region" description="Basic and acidic residues" evidence="1">
    <location>
        <begin position="214"/>
        <end position="224"/>
    </location>
</feature>
<feature type="compositionally biased region" description="Basic and acidic residues" evidence="1">
    <location>
        <begin position="260"/>
        <end position="271"/>
    </location>
</feature>
<feature type="region of interest" description="Disordered" evidence="1">
    <location>
        <begin position="259"/>
        <end position="308"/>
    </location>
</feature>
<feature type="compositionally biased region" description="Basic and acidic residues" evidence="1">
    <location>
        <begin position="75"/>
        <end position="106"/>
    </location>
</feature>
<evidence type="ECO:0000256" key="1">
    <source>
        <dbReference type="SAM" id="MobiDB-lite"/>
    </source>
</evidence>
<gene>
    <name evidence="3" type="ORF">CUNI_LOCUS19713</name>
</gene>
<keyword evidence="2" id="KW-0812">Transmembrane</keyword>
<feature type="region of interest" description="Disordered" evidence="1">
    <location>
        <begin position="1"/>
        <end position="235"/>
    </location>
</feature>
<feature type="compositionally biased region" description="Basic and acidic residues" evidence="1">
    <location>
        <begin position="175"/>
        <end position="201"/>
    </location>
</feature>
<evidence type="ECO:0000313" key="3">
    <source>
        <dbReference type="EMBL" id="CAG5134155.1"/>
    </source>
</evidence>
<keyword evidence="2" id="KW-1133">Transmembrane helix</keyword>
<feature type="region of interest" description="Disordered" evidence="1">
    <location>
        <begin position="388"/>
        <end position="408"/>
    </location>
</feature>
<feature type="compositionally biased region" description="Polar residues" evidence="1">
    <location>
        <begin position="1"/>
        <end position="14"/>
    </location>
</feature>
<dbReference type="OrthoDB" id="10625436at2759"/>
<feature type="compositionally biased region" description="Basic and acidic residues" evidence="1">
    <location>
        <begin position="20"/>
        <end position="33"/>
    </location>
</feature>
<evidence type="ECO:0000313" key="4">
    <source>
        <dbReference type="Proteomes" id="UP000678393"/>
    </source>
</evidence>
<feature type="compositionally biased region" description="Basic residues" evidence="1">
    <location>
        <begin position="296"/>
        <end position="306"/>
    </location>
</feature>
<organism evidence="3 4">
    <name type="scientific">Candidula unifasciata</name>
    <dbReference type="NCBI Taxonomy" id="100452"/>
    <lineage>
        <taxon>Eukaryota</taxon>
        <taxon>Metazoa</taxon>
        <taxon>Spiralia</taxon>
        <taxon>Lophotrochozoa</taxon>
        <taxon>Mollusca</taxon>
        <taxon>Gastropoda</taxon>
        <taxon>Heterobranchia</taxon>
        <taxon>Euthyneura</taxon>
        <taxon>Panpulmonata</taxon>
        <taxon>Eupulmonata</taxon>
        <taxon>Stylommatophora</taxon>
        <taxon>Helicina</taxon>
        <taxon>Helicoidea</taxon>
        <taxon>Geomitridae</taxon>
        <taxon>Candidula</taxon>
    </lineage>
</organism>
<proteinExistence type="predicted"/>
<dbReference type="Proteomes" id="UP000678393">
    <property type="component" value="Unassembled WGS sequence"/>
</dbReference>
<feature type="compositionally biased region" description="Basic and acidic residues" evidence="1">
    <location>
        <begin position="130"/>
        <end position="159"/>
    </location>
</feature>
<protein>
    <submittedName>
        <fullName evidence="3">Uncharacterized protein</fullName>
    </submittedName>
</protein>
<feature type="compositionally biased region" description="Polar residues" evidence="1">
    <location>
        <begin position="388"/>
        <end position="401"/>
    </location>
</feature>
<keyword evidence="2" id="KW-0472">Membrane</keyword>
<evidence type="ECO:0000256" key="2">
    <source>
        <dbReference type="SAM" id="Phobius"/>
    </source>
</evidence>
<sequence>MDSVHGQSRRQPISKSKHKRDPESDLRSGKDVKAVLLPEHLSGHSTLKTPAAHPNTGRHEAGRHFKLQTVVSRRGQSDDSHVTAKLKPTEEPAAGKHKQKKEDGVLSRHANNDSSNSKHAAGDRSTAYAKIDDKAKASKVSESKLHTHRIKEAVHDSKTSAETPTNKRRARSATRPRDIHPDPGKSEPSANEHKSKGESRGHSRRSSIPNIRLSFEDSQTHAETSKGPASEGTHKHRTLALSQARLASDKVTMAFLETESVTRPRETTHKNDKGKHARSHSAVQDTVSQGDEKTLSTKKGKTHTRHLATERAGRDTDLLEGETEHLKSMQQFDLEHRQQSNDRNRKQNSVETEISIEGVALATSPPHTSVSSVRKSSVSFKLLHSLTRSSGTAPNMHPTPTRQRKKFSRGHIDQDPLEVDYEILDDTVTNVEPRKLISILHETNRQASISKSPQPLAEEHLLKQHQEFERKLSAYPEDLHVNKSAQRPSSIPFMQTFPKAKHHLTDLYSQSNEPIRITTSASSVSAAHISPNQLQTPDSLLPPIHTIYSQSSLTSSDAQSEVCLDLPDMSDQVEGDIHLHGTGRDSRDRGVTVGFPNAPYNRILHYTQISLAAVILSAICFFVISFILLWPLLILIIVVVPIVVLIKRLCSWLCCCGTSLCSRCCLCWCHTHLTSSELMWLGQDRTGGSAVVQSLLVLQKGLDTDRIRHLIDSRLLSLENRQGRRIYERFTQK</sequence>
<feature type="non-terminal residue" evidence="3">
    <location>
        <position position="733"/>
    </location>
</feature>